<dbReference type="PANTHER" id="PTHR21240:SF28">
    <property type="entry name" value="ISO-OROTATE DECARBOXYLASE (EUROFUNG)"/>
    <property type="match status" value="1"/>
</dbReference>
<name>A0A538TZZ7_UNCEI</name>
<comment type="caution">
    <text evidence="3">The sequence shown here is derived from an EMBL/GenBank/DDBJ whole genome shotgun (WGS) entry which is preliminary data.</text>
</comment>
<keyword evidence="3" id="KW-0378">Hydrolase</keyword>
<dbReference type="AlphaFoldDB" id="A0A538TZZ7"/>
<dbReference type="InterPro" id="IPR032466">
    <property type="entry name" value="Metal_Hydrolase"/>
</dbReference>
<dbReference type="InterPro" id="IPR032465">
    <property type="entry name" value="ACMSD"/>
</dbReference>
<evidence type="ECO:0000313" key="3">
    <source>
        <dbReference type="EMBL" id="TMQ69236.1"/>
    </source>
</evidence>
<dbReference type="EMBL" id="VBPB01000327">
    <property type="protein sequence ID" value="TMQ69236.1"/>
    <property type="molecule type" value="Genomic_DNA"/>
</dbReference>
<gene>
    <name evidence="3" type="ORF">E6K81_15375</name>
</gene>
<evidence type="ECO:0000313" key="4">
    <source>
        <dbReference type="Proteomes" id="UP000319771"/>
    </source>
</evidence>
<proteinExistence type="predicted"/>
<dbReference type="GO" id="GO:0005737">
    <property type="term" value="C:cytoplasm"/>
    <property type="evidence" value="ECO:0007669"/>
    <property type="project" value="TreeGrafter"/>
</dbReference>
<organism evidence="3 4">
    <name type="scientific">Eiseniibacteriota bacterium</name>
    <dbReference type="NCBI Taxonomy" id="2212470"/>
    <lineage>
        <taxon>Bacteria</taxon>
        <taxon>Candidatus Eiseniibacteriota</taxon>
    </lineage>
</organism>
<protein>
    <submittedName>
        <fullName evidence="3">Amidohydrolase</fullName>
    </submittedName>
</protein>
<dbReference type="Gene3D" id="3.20.20.140">
    <property type="entry name" value="Metal-dependent hydrolases"/>
    <property type="match status" value="1"/>
</dbReference>
<dbReference type="Pfam" id="PF04909">
    <property type="entry name" value="Amidohydro_2"/>
    <property type="match status" value="1"/>
</dbReference>
<dbReference type="Proteomes" id="UP000319771">
    <property type="component" value="Unassembled WGS sequence"/>
</dbReference>
<keyword evidence="1" id="KW-0456">Lyase</keyword>
<reference evidence="3 4" key="1">
    <citation type="journal article" date="2019" name="Nat. Microbiol.">
        <title>Mediterranean grassland soil C-N compound turnover is dependent on rainfall and depth, and is mediated by genomically divergent microorganisms.</title>
        <authorList>
            <person name="Diamond S."/>
            <person name="Andeer P.F."/>
            <person name="Li Z."/>
            <person name="Crits-Christoph A."/>
            <person name="Burstein D."/>
            <person name="Anantharaman K."/>
            <person name="Lane K.R."/>
            <person name="Thomas B.C."/>
            <person name="Pan C."/>
            <person name="Northen T.R."/>
            <person name="Banfield J.F."/>
        </authorList>
    </citation>
    <scope>NUCLEOTIDE SEQUENCE [LARGE SCALE GENOMIC DNA]</scope>
    <source>
        <strain evidence="3">WS_11</strain>
    </source>
</reference>
<dbReference type="SUPFAM" id="SSF51556">
    <property type="entry name" value="Metallo-dependent hydrolases"/>
    <property type="match status" value="1"/>
</dbReference>
<accession>A0A538TZZ7</accession>
<evidence type="ECO:0000259" key="2">
    <source>
        <dbReference type="Pfam" id="PF04909"/>
    </source>
</evidence>
<dbReference type="PANTHER" id="PTHR21240">
    <property type="entry name" value="2-AMINO-3-CARBOXYLMUCONATE-6-SEMIALDEHYDE DECARBOXYLASE"/>
    <property type="match status" value="1"/>
</dbReference>
<dbReference type="GO" id="GO:0016831">
    <property type="term" value="F:carboxy-lyase activity"/>
    <property type="evidence" value="ECO:0007669"/>
    <property type="project" value="InterPro"/>
</dbReference>
<feature type="domain" description="Amidohydrolase-related" evidence="2">
    <location>
        <begin position="106"/>
        <end position="364"/>
    </location>
</feature>
<sequence>MDRYLLISADCHGGPTIAQARQYLDPELREDFDAWWADEEGRNHRHLEMTGMPLFGPEARAEFESEAAEGLRGAWDSERRLRELDEDGVVAEVIFPQGPLPFGAGLLTYQYQQDPAYWLAGCRAQNRWLADFCAEVPGRRAGVGLVTVDDIDTTVQEITWLREHGVFGGIMLSSGTGDNPCYNHPRYEPVWAACADLGMPIHTHSGWTPNYGNHPGSLGIWLHEITWWAHRPLWFLIWSGVFQRHPGLRLIFTEQRADWLLPTLADLDAQYERAMFRHLRQTLPLKPSEYFRRNGYVGASFMNDGEWQTRYQLGVDRLMWGSDYPHLEGWWPHTAERLATTFQEVPRKELESMLGRTAAQVYGFDLNRLLPLAAELGPS</sequence>
<dbReference type="GO" id="GO:0019748">
    <property type="term" value="P:secondary metabolic process"/>
    <property type="evidence" value="ECO:0007669"/>
    <property type="project" value="TreeGrafter"/>
</dbReference>
<dbReference type="GO" id="GO:0016787">
    <property type="term" value="F:hydrolase activity"/>
    <property type="evidence" value="ECO:0007669"/>
    <property type="project" value="UniProtKB-KW"/>
</dbReference>
<dbReference type="InterPro" id="IPR006680">
    <property type="entry name" value="Amidohydro-rel"/>
</dbReference>
<feature type="non-terminal residue" evidence="3">
    <location>
        <position position="379"/>
    </location>
</feature>
<evidence type="ECO:0000256" key="1">
    <source>
        <dbReference type="ARBA" id="ARBA00023239"/>
    </source>
</evidence>